<keyword evidence="5" id="KW-1185">Reference proteome</keyword>
<dbReference type="PANTHER" id="PTHR43130:SF3">
    <property type="entry name" value="HTH-TYPE TRANSCRIPTIONAL REGULATOR RV1931C"/>
    <property type="match status" value="1"/>
</dbReference>
<evidence type="ECO:0000313" key="4">
    <source>
        <dbReference type="EMBL" id="MBU3061179.1"/>
    </source>
</evidence>
<keyword evidence="2" id="KW-0804">Transcription</keyword>
<dbReference type="RefSeq" id="WP_215916101.1">
    <property type="nucleotide sequence ID" value="NZ_JAHKNI010000002.1"/>
</dbReference>
<sequence length="322" mass="35348">MTWAYQRPHCVVALALPGVVAFDLAIAAQIFGFRDEAERYSFSVCGVRAGAVATSTGFSIDAAAGLEALESADTVVVPGYYPTDAPDVAVLEALRAAHDRGARLASVCLGAFALAGAGLLDGRRATTHWREAGEFRRRYPSVWLDPDVLFVDGGQILTGAGQSASIDFYIHLVRSDYGAGVADAVARRMVVAGHRSGEQAQDPRRGAREDADDLARTLEWAVEQLHRPLSLNHLARHAGMTTRTFSRRFRERTRMTPMRWLSSQRLLEAQRLLETTDLPMDHIAERCGLGTAGNLRLHMVRSLGATPTEYRRTHRRMPVAQL</sequence>
<dbReference type="InterPro" id="IPR029062">
    <property type="entry name" value="Class_I_gatase-like"/>
</dbReference>
<dbReference type="Pfam" id="PF12833">
    <property type="entry name" value="HTH_18"/>
    <property type="match status" value="1"/>
</dbReference>
<feature type="domain" description="HTH araC/xylS-type" evidence="3">
    <location>
        <begin position="215"/>
        <end position="313"/>
    </location>
</feature>
<evidence type="ECO:0000256" key="2">
    <source>
        <dbReference type="ARBA" id="ARBA00023163"/>
    </source>
</evidence>
<dbReference type="InterPro" id="IPR018060">
    <property type="entry name" value="HTH_AraC"/>
</dbReference>
<gene>
    <name evidence="4" type="ORF">KO481_06540</name>
</gene>
<dbReference type="SUPFAM" id="SSF46689">
    <property type="entry name" value="Homeodomain-like"/>
    <property type="match status" value="2"/>
</dbReference>
<dbReference type="EMBL" id="JAHKNI010000002">
    <property type="protein sequence ID" value="MBU3061179.1"/>
    <property type="molecule type" value="Genomic_DNA"/>
</dbReference>
<evidence type="ECO:0000259" key="3">
    <source>
        <dbReference type="PROSITE" id="PS01124"/>
    </source>
</evidence>
<name>A0ABS6AT18_9NOCA</name>
<evidence type="ECO:0000313" key="5">
    <source>
        <dbReference type="Proteomes" id="UP000733379"/>
    </source>
</evidence>
<organism evidence="4 5">
    <name type="scientific">Nocardia albiluteola</name>
    <dbReference type="NCBI Taxonomy" id="2842303"/>
    <lineage>
        <taxon>Bacteria</taxon>
        <taxon>Bacillati</taxon>
        <taxon>Actinomycetota</taxon>
        <taxon>Actinomycetes</taxon>
        <taxon>Mycobacteriales</taxon>
        <taxon>Nocardiaceae</taxon>
        <taxon>Nocardia</taxon>
    </lineage>
</organism>
<dbReference type="Pfam" id="PF01965">
    <property type="entry name" value="DJ-1_PfpI"/>
    <property type="match status" value="1"/>
</dbReference>
<proteinExistence type="predicted"/>
<dbReference type="InterPro" id="IPR009057">
    <property type="entry name" value="Homeodomain-like_sf"/>
</dbReference>
<dbReference type="SMART" id="SM00342">
    <property type="entry name" value="HTH_ARAC"/>
    <property type="match status" value="1"/>
</dbReference>
<dbReference type="InterPro" id="IPR002818">
    <property type="entry name" value="DJ-1/PfpI"/>
</dbReference>
<accession>A0ABS6AT18</accession>
<dbReference type="Gene3D" id="3.40.50.880">
    <property type="match status" value="1"/>
</dbReference>
<dbReference type="PROSITE" id="PS01124">
    <property type="entry name" value="HTH_ARAC_FAMILY_2"/>
    <property type="match status" value="1"/>
</dbReference>
<keyword evidence="1" id="KW-0805">Transcription regulation</keyword>
<comment type="caution">
    <text evidence="4">The sequence shown here is derived from an EMBL/GenBank/DDBJ whole genome shotgun (WGS) entry which is preliminary data.</text>
</comment>
<evidence type="ECO:0000256" key="1">
    <source>
        <dbReference type="ARBA" id="ARBA00023015"/>
    </source>
</evidence>
<dbReference type="CDD" id="cd03137">
    <property type="entry name" value="GATase1_AraC_1"/>
    <property type="match status" value="1"/>
</dbReference>
<protein>
    <submittedName>
        <fullName evidence="4">Helix-turn-helix domain-containing protein</fullName>
    </submittedName>
</protein>
<dbReference type="PANTHER" id="PTHR43130">
    <property type="entry name" value="ARAC-FAMILY TRANSCRIPTIONAL REGULATOR"/>
    <property type="match status" value="1"/>
</dbReference>
<dbReference type="Gene3D" id="1.10.10.60">
    <property type="entry name" value="Homeodomain-like"/>
    <property type="match status" value="1"/>
</dbReference>
<reference evidence="4 5" key="1">
    <citation type="submission" date="2021-06" db="EMBL/GenBank/DDBJ databases">
        <title>Actinomycetes sequencing.</title>
        <authorList>
            <person name="Shan Q."/>
        </authorList>
    </citation>
    <scope>NUCLEOTIDE SEQUENCE [LARGE SCALE GENOMIC DNA]</scope>
    <source>
        <strain evidence="4 5">NEAU-G5</strain>
    </source>
</reference>
<dbReference type="SUPFAM" id="SSF52317">
    <property type="entry name" value="Class I glutamine amidotransferase-like"/>
    <property type="match status" value="1"/>
</dbReference>
<dbReference type="Proteomes" id="UP000733379">
    <property type="component" value="Unassembled WGS sequence"/>
</dbReference>
<dbReference type="InterPro" id="IPR052158">
    <property type="entry name" value="INH-QAR"/>
</dbReference>